<evidence type="ECO:0000313" key="5">
    <source>
        <dbReference type="Proteomes" id="UP001501759"/>
    </source>
</evidence>
<dbReference type="NCBIfam" id="NF047832">
    <property type="entry name" value="caspase_w_EACC1"/>
    <property type="match status" value="1"/>
</dbReference>
<evidence type="ECO:0000256" key="1">
    <source>
        <dbReference type="SAM" id="MobiDB-lite"/>
    </source>
</evidence>
<feature type="compositionally biased region" description="Basic and acidic residues" evidence="1">
    <location>
        <begin position="511"/>
        <end position="520"/>
    </location>
</feature>
<proteinExistence type="predicted"/>
<dbReference type="InterPro" id="IPR011600">
    <property type="entry name" value="Pept_C14_caspase"/>
</dbReference>
<feature type="region of interest" description="Disordered" evidence="1">
    <location>
        <begin position="286"/>
        <end position="335"/>
    </location>
</feature>
<evidence type="ECO:0008006" key="6">
    <source>
        <dbReference type="Google" id="ProtNLM"/>
    </source>
</evidence>
<feature type="compositionally biased region" description="Basic and acidic residues" evidence="1">
    <location>
        <begin position="307"/>
        <end position="323"/>
    </location>
</feature>
<dbReference type="InterPro" id="IPR050570">
    <property type="entry name" value="Cell_wall_metabolism_enzyme"/>
</dbReference>
<comment type="caution">
    <text evidence="4">The sequence shown here is derived from an EMBL/GenBank/DDBJ whole genome shotgun (WGS) entry which is preliminary data.</text>
</comment>
<dbReference type="InterPro" id="IPR011055">
    <property type="entry name" value="Dup_hybrid_motif"/>
</dbReference>
<dbReference type="Proteomes" id="UP001501759">
    <property type="component" value="Unassembled WGS sequence"/>
</dbReference>
<protein>
    <recommendedName>
        <fullName evidence="6">Peptidase</fullName>
    </recommendedName>
</protein>
<dbReference type="CDD" id="cd12797">
    <property type="entry name" value="M23_peptidase"/>
    <property type="match status" value="1"/>
</dbReference>
<name>A0ABP9JC49_9ACTN</name>
<dbReference type="Pfam" id="PF00656">
    <property type="entry name" value="Peptidase_C14"/>
    <property type="match status" value="1"/>
</dbReference>
<feature type="region of interest" description="Disordered" evidence="1">
    <location>
        <begin position="476"/>
        <end position="536"/>
    </location>
</feature>
<dbReference type="PANTHER" id="PTHR21666:SF270">
    <property type="entry name" value="MUREIN HYDROLASE ACTIVATOR ENVC"/>
    <property type="match status" value="1"/>
</dbReference>
<gene>
    <name evidence="4" type="ORF">GCM10023335_60420</name>
</gene>
<dbReference type="Gene3D" id="2.70.70.10">
    <property type="entry name" value="Glucose Permease (Domain IIA)"/>
    <property type="match status" value="1"/>
</dbReference>
<evidence type="ECO:0000259" key="2">
    <source>
        <dbReference type="Pfam" id="PF00656"/>
    </source>
</evidence>
<feature type="domain" description="M23ase beta-sheet core" evidence="3">
    <location>
        <begin position="366"/>
        <end position="453"/>
    </location>
</feature>
<dbReference type="Gene3D" id="3.40.50.1460">
    <property type="match status" value="1"/>
</dbReference>
<dbReference type="Pfam" id="PF01551">
    <property type="entry name" value="Peptidase_M23"/>
    <property type="match status" value="1"/>
</dbReference>
<sequence>MPVPPAKSEAAAVPGGRHALLIATGRYDHPELRRLRSPAQDAQGLAKVLRDPRIGDFDVRTVVDRRHHEVNRDIEEFFLDRSRDDLLLLHLSCHGIKNDNGELFFAAKDTDPKLLASTAVTAEFLHTQMRRSRARSIVLLLDCCYSGAFLPGSKGDTSVHVKDELAGHGRAVLTATNRTEYAWEGGHLGELAPEPSRFTGAVIEGLRTGEADGNRDGLVSVKDLYEYVYERLHAERARQRPQMWAELEYRVVVAYAGRAPAPPAGGGSPARGRGAVPSAAVRPLSMAHPVRGAKPAGTSVTPPPPKADSRRGAERTEKDREGADASPAAPSPAAASPWRTFSYGLPVLAPILIPYRAVGSMWAVGYNTGVDFAVPSGTRVRAVTAGHVVAAGWAGSFGYEVVVRHADGHYSQYAHLSSLMKRAGQDVLSGEVIGRSGSTGNCAGPRLHFEVRTGPGFGTDIDPLAHLAERGVDVARAPAPDDQPAPPPSAQDHRTGAVAAARAEGPWGSSELHEPAEGRVDLGGGEGPTAPRDPSS</sequence>
<reference evidence="5" key="1">
    <citation type="journal article" date="2019" name="Int. J. Syst. Evol. Microbiol.">
        <title>The Global Catalogue of Microorganisms (GCM) 10K type strain sequencing project: providing services to taxonomists for standard genome sequencing and annotation.</title>
        <authorList>
            <consortium name="The Broad Institute Genomics Platform"/>
            <consortium name="The Broad Institute Genome Sequencing Center for Infectious Disease"/>
            <person name="Wu L."/>
            <person name="Ma J."/>
        </authorList>
    </citation>
    <scope>NUCLEOTIDE SEQUENCE [LARGE SCALE GENOMIC DNA]</scope>
    <source>
        <strain evidence="5">JCM 18409</strain>
    </source>
</reference>
<dbReference type="PANTHER" id="PTHR21666">
    <property type="entry name" value="PEPTIDASE-RELATED"/>
    <property type="match status" value="1"/>
</dbReference>
<accession>A0ABP9JC49</accession>
<evidence type="ECO:0000259" key="3">
    <source>
        <dbReference type="Pfam" id="PF01551"/>
    </source>
</evidence>
<organism evidence="4 5">
    <name type="scientific">Streptomyces siamensis</name>
    <dbReference type="NCBI Taxonomy" id="1274986"/>
    <lineage>
        <taxon>Bacteria</taxon>
        <taxon>Bacillati</taxon>
        <taxon>Actinomycetota</taxon>
        <taxon>Actinomycetes</taxon>
        <taxon>Kitasatosporales</taxon>
        <taxon>Streptomycetaceae</taxon>
        <taxon>Streptomyces</taxon>
    </lineage>
</organism>
<feature type="compositionally biased region" description="Low complexity" evidence="1">
    <location>
        <begin position="325"/>
        <end position="335"/>
    </location>
</feature>
<dbReference type="InterPro" id="IPR016047">
    <property type="entry name" value="M23ase_b-sheet_dom"/>
</dbReference>
<dbReference type="SUPFAM" id="SSF51261">
    <property type="entry name" value="Duplicated hybrid motif"/>
    <property type="match status" value="1"/>
</dbReference>
<dbReference type="PROSITE" id="PS00018">
    <property type="entry name" value="EF_HAND_1"/>
    <property type="match status" value="1"/>
</dbReference>
<dbReference type="EMBL" id="BAABKB010000028">
    <property type="protein sequence ID" value="GAA5025616.1"/>
    <property type="molecule type" value="Genomic_DNA"/>
</dbReference>
<keyword evidence="5" id="KW-1185">Reference proteome</keyword>
<evidence type="ECO:0000313" key="4">
    <source>
        <dbReference type="EMBL" id="GAA5025616.1"/>
    </source>
</evidence>
<dbReference type="InterPro" id="IPR029030">
    <property type="entry name" value="Caspase-like_dom_sf"/>
</dbReference>
<feature type="domain" description="Peptidase C14 caspase" evidence="2">
    <location>
        <begin position="17"/>
        <end position="247"/>
    </location>
</feature>
<dbReference type="InterPro" id="IPR018247">
    <property type="entry name" value="EF_Hand_1_Ca_BS"/>
</dbReference>
<dbReference type="SUPFAM" id="SSF52129">
    <property type="entry name" value="Caspase-like"/>
    <property type="match status" value="1"/>
</dbReference>